<feature type="compositionally biased region" description="Polar residues" evidence="6">
    <location>
        <begin position="1"/>
        <end position="12"/>
    </location>
</feature>
<feature type="region of interest" description="Disordered" evidence="6">
    <location>
        <begin position="317"/>
        <end position="339"/>
    </location>
</feature>
<keyword evidence="3" id="KW-0690">Ribosome biogenesis</keyword>
<evidence type="ECO:0000256" key="2">
    <source>
        <dbReference type="ARBA" id="ARBA00007336"/>
    </source>
</evidence>
<dbReference type="Pfam" id="PF05890">
    <property type="entry name" value="Ebp2"/>
    <property type="match status" value="1"/>
</dbReference>
<dbReference type="EMBL" id="OZ022407">
    <property type="protein sequence ID" value="CAK9438190.1"/>
    <property type="molecule type" value="Genomic_DNA"/>
</dbReference>
<evidence type="ECO:0000313" key="7">
    <source>
        <dbReference type="EMBL" id="CAK9438190.1"/>
    </source>
</evidence>
<feature type="compositionally biased region" description="Polar residues" evidence="6">
    <location>
        <begin position="410"/>
        <end position="419"/>
    </location>
</feature>
<feature type="region of interest" description="Disordered" evidence="6">
    <location>
        <begin position="366"/>
        <end position="439"/>
    </location>
</feature>
<reference evidence="7 8" key="1">
    <citation type="submission" date="2024-03" db="EMBL/GenBank/DDBJ databases">
        <authorList>
            <person name="Brejova B."/>
        </authorList>
    </citation>
    <scope>NUCLEOTIDE SEQUENCE [LARGE SCALE GENOMIC DNA]</scope>
    <source>
        <strain evidence="7 8">CBS 14171</strain>
    </source>
</reference>
<evidence type="ECO:0000256" key="6">
    <source>
        <dbReference type="SAM" id="MobiDB-lite"/>
    </source>
</evidence>
<dbReference type="Proteomes" id="UP001497383">
    <property type="component" value="Chromosome 3"/>
</dbReference>
<evidence type="ECO:0000256" key="4">
    <source>
        <dbReference type="ARBA" id="ARBA00023054"/>
    </source>
</evidence>
<keyword evidence="8" id="KW-1185">Reference proteome</keyword>
<proteinExistence type="inferred from homology"/>
<dbReference type="PANTHER" id="PTHR13028">
    <property type="entry name" value="RRNA PROCESSING PROTEIN EBNA1-BINDING PROTEIN-RELATED"/>
    <property type="match status" value="1"/>
</dbReference>
<feature type="compositionally biased region" description="Basic residues" evidence="6">
    <location>
        <begin position="424"/>
        <end position="439"/>
    </location>
</feature>
<name>A0ABP0ZM17_9ASCO</name>
<evidence type="ECO:0008006" key="9">
    <source>
        <dbReference type="Google" id="ProtNLM"/>
    </source>
</evidence>
<feature type="compositionally biased region" description="Acidic residues" evidence="6">
    <location>
        <begin position="103"/>
        <end position="138"/>
    </location>
</feature>
<evidence type="ECO:0000256" key="3">
    <source>
        <dbReference type="ARBA" id="ARBA00022517"/>
    </source>
</evidence>
<feature type="compositionally biased region" description="Basic and acidic residues" evidence="6">
    <location>
        <begin position="71"/>
        <end position="81"/>
    </location>
</feature>
<evidence type="ECO:0000313" key="8">
    <source>
        <dbReference type="Proteomes" id="UP001497383"/>
    </source>
</evidence>
<feature type="compositionally biased region" description="Acidic residues" evidence="6">
    <location>
        <begin position="147"/>
        <end position="182"/>
    </location>
</feature>
<keyword evidence="4" id="KW-0175">Coiled coil</keyword>
<accession>A0ABP0ZM17</accession>
<feature type="compositionally biased region" description="Basic residues" evidence="6">
    <location>
        <begin position="381"/>
        <end position="392"/>
    </location>
</feature>
<comment type="similarity">
    <text evidence="2">Belongs to the EBP2 family.</text>
</comment>
<evidence type="ECO:0000256" key="5">
    <source>
        <dbReference type="ARBA" id="ARBA00023242"/>
    </source>
</evidence>
<evidence type="ECO:0000256" key="1">
    <source>
        <dbReference type="ARBA" id="ARBA00004604"/>
    </source>
</evidence>
<organism evidence="7 8">
    <name type="scientific">Lodderomyces beijingensis</name>
    <dbReference type="NCBI Taxonomy" id="1775926"/>
    <lineage>
        <taxon>Eukaryota</taxon>
        <taxon>Fungi</taxon>
        <taxon>Dikarya</taxon>
        <taxon>Ascomycota</taxon>
        <taxon>Saccharomycotina</taxon>
        <taxon>Pichiomycetes</taxon>
        <taxon>Debaryomycetaceae</taxon>
        <taxon>Candida/Lodderomyces clade</taxon>
        <taxon>Lodderomyces</taxon>
    </lineage>
</organism>
<feature type="region of interest" description="Disordered" evidence="6">
    <location>
        <begin position="1"/>
        <end position="182"/>
    </location>
</feature>
<dbReference type="GeneID" id="92207660"/>
<sequence>MARGTLKQQLKSHQSKTKSENGTFSQSHKKSKKLQKDSEGDENLSKAALTREEAPPVVAPALGPKAKSAKKTSESDLEDYKSGALSKKEQRKLKKLQNQQTPEAEEAEEEEEEEKMDEDVVEGELEEDESEDAEEELDYEKLAASESESDLDDDDDDDDVEEEEEDKEEEEAEEEQEDVPLSDVEYDSDADVIPHTKLTINNMAALRESLARIAIPWSKHSFIEHQSVVSAEPAESSIKDIYDDTERELAFYKQGLDAVKQARATLLKLNVPFSRPVDYFAEMVKSDEHMDKLKTKLLSEAADKKASEDAKKQRQLKKFGKQVQHETLQQRAKQKKETLEKIKSLKKKRGANEISNDDDFQIALEEATKEDGYSRGGGDNKRRKPNGKRMAKNAKYGSGGMKRGSRKNDAASSADITGFSNKNSKGKSSRPGKSKRSRR</sequence>
<gene>
    <name evidence="7" type="ORF">LODBEIA_P24640</name>
</gene>
<protein>
    <recommendedName>
        <fullName evidence="9">Ebp2-domain-containing protein</fullName>
    </recommendedName>
</protein>
<comment type="subcellular location">
    <subcellularLocation>
        <location evidence="1">Nucleus</location>
        <location evidence="1">Nucleolus</location>
    </subcellularLocation>
</comment>
<dbReference type="InterPro" id="IPR008610">
    <property type="entry name" value="Ebp2"/>
</dbReference>
<dbReference type="PANTHER" id="PTHR13028:SF0">
    <property type="entry name" value="RRNA-PROCESSING PROTEIN EBP2-RELATED"/>
    <property type="match status" value="1"/>
</dbReference>
<keyword evidence="5" id="KW-0539">Nucleus</keyword>
<dbReference type="RefSeq" id="XP_066829402.1">
    <property type="nucleotide sequence ID" value="XM_066972466.1"/>
</dbReference>